<accession>A0A5B8J7F7</accession>
<dbReference type="Proteomes" id="UP000320580">
    <property type="component" value="Chromosome"/>
</dbReference>
<dbReference type="OrthoDB" id="4225947at2"/>
<evidence type="ECO:0000313" key="2">
    <source>
        <dbReference type="Proteomes" id="UP000320580"/>
    </source>
</evidence>
<sequence length="113" mass="11727">MTNSKGYQHHNTVNIYGGTDHTGVHYGPRTTGPTSLDAGVRELSRLLTELRAGVPEGEARTLDQALVTLTAPTAQPQNRRNALMAIAGVAATAGALGQPVLAMAQQLAQLLGG</sequence>
<name>A0A5B8J7F7_9ACTN</name>
<dbReference type="AlphaFoldDB" id="A0A5B8J7F7"/>
<dbReference type="EMBL" id="CP042266">
    <property type="protein sequence ID" value="QDY77156.1"/>
    <property type="molecule type" value="Genomic_DNA"/>
</dbReference>
<evidence type="ECO:0000313" key="1">
    <source>
        <dbReference type="EMBL" id="QDY77156.1"/>
    </source>
</evidence>
<dbReference type="RefSeq" id="WP_146480442.1">
    <property type="nucleotide sequence ID" value="NZ_CP042266.1"/>
</dbReference>
<reference evidence="1 2" key="1">
    <citation type="submission" date="2019-07" db="EMBL/GenBank/DDBJ databases">
        <authorList>
            <person name="Zhu P."/>
        </authorList>
    </citation>
    <scope>NUCLEOTIDE SEQUENCE [LARGE SCALE GENOMIC DNA]</scope>
    <source>
        <strain evidence="1 2">SSL-25</strain>
    </source>
</reference>
<protein>
    <submittedName>
        <fullName evidence="1">Uncharacterized protein</fullName>
    </submittedName>
</protein>
<gene>
    <name evidence="1" type="ORF">FQU76_12240</name>
</gene>
<organism evidence="1 2">
    <name type="scientific">Streptomyces qinzhouensis</name>
    <dbReference type="NCBI Taxonomy" id="2599401"/>
    <lineage>
        <taxon>Bacteria</taxon>
        <taxon>Bacillati</taxon>
        <taxon>Actinomycetota</taxon>
        <taxon>Actinomycetes</taxon>
        <taxon>Kitasatosporales</taxon>
        <taxon>Streptomycetaceae</taxon>
        <taxon>Streptomyces</taxon>
    </lineage>
</organism>
<proteinExistence type="predicted"/>
<dbReference type="KEGG" id="sqz:FQU76_12240"/>
<keyword evidence="2" id="KW-1185">Reference proteome</keyword>